<dbReference type="AlphaFoldDB" id="A0A3N4KNH8"/>
<feature type="transmembrane region" description="Helical" evidence="1">
    <location>
        <begin position="17"/>
        <end position="36"/>
    </location>
</feature>
<sequence length="65" mass="7178">MIGKTSFLNFPGTAKNLFLGGAALALVLTELILSFLQREVMSVSRSLQSTLLRVRMLRIVSVPRD</sequence>
<dbReference type="Proteomes" id="UP000277580">
    <property type="component" value="Unassembled WGS sequence"/>
</dbReference>
<keyword evidence="1" id="KW-0472">Membrane</keyword>
<keyword evidence="3" id="KW-1185">Reference proteome</keyword>
<protein>
    <submittedName>
        <fullName evidence="2">Uncharacterized protein</fullName>
    </submittedName>
</protein>
<name>A0A3N4KNH8_9PEZI</name>
<evidence type="ECO:0000256" key="1">
    <source>
        <dbReference type="SAM" id="Phobius"/>
    </source>
</evidence>
<evidence type="ECO:0000313" key="2">
    <source>
        <dbReference type="EMBL" id="RPB12164.1"/>
    </source>
</evidence>
<keyword evidence="1" id="KW-1133">Transmembrane helix</keyword>
<organism evidence="2 3">
    <name type="scientific">Morchella conica CCBAS932</name>
    <dbReference type="NCBI Taxonomy" id="1392247"/>
    <lineage>
        <taxon>Eukaryota</taxon>
        <taxon>Fungi</taxon>
        <taxon>Dikarya</taxon>
        <taxon>Ascomycota</taxon>
        <taxon>Pezizomycotina</taxon>
        <taxon>Pezizomycetes</taxon>
        <taxon>Pezizales</taxon>
        <taxon>Morchellaceae</taxon>
        <taxon>Morchella</taxon>
    </lineage>
</organism>
<evidence type="ECO:0000313" key="3">
    <source>
        <dbReference type="Proteomes" id="UP000277580"/>
    </source>
</evidence>
<keyword evidence="1" id="KW-0812">Transmembrane</keyword>
<accession>A0A3N4KNH8</accession>
<gene>
    <name evidence="2" type="ORF">P167DRAFT_166941</name>
</gene>
<dbReference type="EMBL" id="ML119130">
    <property type="protein sequence ID" value="RPB12164.1"/>
    <property type="molecule type" value="Genomic_DNA"/>
</dbReference>
<dbReference type="InParanoid" id="A0A3N4KNH8"/>
<reference evidence="2 3" key="1">
    <citation type="journal article" date="2018" name="Nat. Ecol. Evol.">
        <title>Pezizomycetes genomes reveal the molecular basis of ectomycorrhizal truffle lifestyle.</title>
        <authorList>
            <person name="Murat C."/>
            <person name="Payen T."/>
            <person name="Noel B."/>
            <person name="Kuo A."/>
            <person name="Morin E."/>
            <person name="Chen J."/>
            <person name="Kohler A."/>
            <person name="Krizsan K."/>
            <person name="Balestrini R."/>
            <person name="Da Silva C."/>
            <person name="Montanini B."/>
            <person name="Hainaut M."/>
            <person name="Levati E."/>
            <person name="Barry K.W."/>
            <person name="Belfiori B."/>
            <person name="Cichocki N."/>
            <person name="Clum A."/>
            <person name="Dockter R.B."/>
            <person name="Fauchery L."/>
            <person name="Guy J."/>
            <person name="Iotti M."/>
            <person name="Le Tacon F."/>
            <person name="Lindquist E.A."/>
            <person name="Lipzen A."/>
            <person name="Malagnac F."/>
            <person name="Mello A."/>
            <person name="Molinier V."/>
            <person name="Miyauchi S."/>
            <person name="Poulain J."/>
            <person name="Riccioni C."/>
            <person name="Rubini A."/>
            <person name="Sitrit Y."/>
            <person name="Splivallo R."/>
            <person name="Traeger S."/>
            <person name="Wang M."/>
            <person name="Zifcakova L."/>
            <person name="Wipf D."/>
            <person name="Zambonelli A."/>
            <person name="Paolocci F."/>
            <person name="Nowrousian M."/>
            <person name="Ottonello S."/>
            <person name="Baldrian P."/>
            <person name="Spatafora J.W."/>
            <person name="Henrissat B."/>
            <person name="Nagy L.G."/>
            <person name="Aury J.M."/>
            <person name="Wincker P."/>
            <person name="Grigoriev I.V."/>
            <person name="Bonfante P."/>
            <person name="Martin F.M."/>
        </authorList>
    </citation>
    <scope>NUCLEOTIDE SEQUENCE [LARGE SCALE GENOMIC DNA]</scope>
    <source>
        <strain evidence="2 3">CCBAS932</strain>
    </source>
</reference>
<proteinExistence type="predicted"/>